<dbReference type="AlphaFoldDB" id="A0A0R1YCP3"/>
<dbReference type="InterPro" id="IPR036259">
    <property type="entry name" value="MFS_trans_sf"/>
</dbReference>
<name>A0A0R1YCP3_9LACO</name>
<evidence type="ECO:0000313" key="4">
    <source>
        <dbReference type="Proteomes" id="UP000051223"/>
    </source>
</evidence>
<dbReference type="Gene3D" id="1.20.1250.20">
    <property type="entry name" value="MFS general substrate transporter like domains"/>
    <property type="match status" value="1"/>
</dbReference>
<organism evidence="3 4">
    <name type="scientific">Lactobacillus hamsteri DSM 5661 = JCM 6256</name>
    <dbReference type="NCBI Taxonomy" id="1423754"/>
    <lineage>
        <taxon>Bacteria</taxon>
        <taxon>Bacillati</taxon>
        <taxon>Bacillota</taxon>
        <taxon>Bacilli</taxon>
        <taxon>Lactobacillales</taxon>
        <taxon>Lactobacillaceae</taxon>
        <taxon>Lactobacillus</taxon>
    </lineage>
</organism>
<gene>
    <name evidence="3" type="ORF">FC39_GL000848</name>
</gene>
<dbReference type="SUPFAM" id="SSF103473">
    <property type="entry name" value="MFS general substrate transporter"/>
    <property type="match status" value="1"/>
</dbReference>
<evidence type="ECO:0000256" key="1">
    <source>
        <dbReference type="ARBA" id="ARBA00004651"/>
    </source>
</evidence>
<feature type="transmembrane region" description="Helical" evidence="2">
    <location>
        <begin position="21"/>
        <end position="51"/>
    </location>
</feature>
<keyword evidence="2" id="KW-0472">Membrane</keyword>
<evidence type="ECO:0000313" key="3">
    <source>
        <dbReference type="EMBL" id="KRM40113.1"/>
    </source>
</evidence>
<accession>A0A0R1YCP3</accession>
<comment type="caution">
    <text evidence="3">The sequence shown here is derived from an EMBL/GenBank/DDBJ whole genome shotgun (WGS) entry which is preliminary data.</text>
</comment>
<evidence type="ECO:0000256" key="2">
    <source>
        <dbReference type="SAM" id="Phobius"/>
    </source>
</evidence>
<keyword evidence="2" id="KW-0812">Transmembrane</keyword>
<comment type="subcellular location">
    <subcellularLocation>
        <location evidence="1">Cell membrane</location>
        <topology evidence="1">Multi-pass membrane protein</topology>
    </subcellularLocation>
</comment>
<keyword evidence="2" id="KW-1133">Transmembrane helix</keyword>
<reference evidence="3 4" key="1">
    <citation type="journal article" date="2015" name="Genome Announc.">
        <title>Expanding the biotechnology potential of lactobacilli through comparative genomics of 213 strains and associated genera.</title>
        <authorList>
            <person name="Sun Z."/>
            <person name="Harris H.M."/>
            <person name="McCann A."/>
            <person name="Guo C."/>
            <person name="Argimon S."/>
            <person name="Zhang W."/>
            <person name="Yang X."/>
            <person name="Jeffery I.B."/>
            <person name="Cooney J.C."/>
            <person name="Kagawa T.F."/>
            <person name="Liu W."/>
            <person name="Song Y."/>
            <person name="Salvetti E."/>
            <person name="Wrobel A."/>
            <person name="Rasinkangas P."/>
            <person name="Parkhill J."/>
            <person name="Rea M.C."/>
            <person name="O'Sullivan O."/>
            <person name="Ritari J."/>
            <person name="Douillard F.P."/>
            <person name="Paul Ross R."/>
            <person name="Yang R."/>
            <person name="Briner A.E."/>
            <person name="Felis G.E."/>
            <person name="de Vos W.M."/>
            <person name="Barrangou R."/>
            <person name="Klaenhammer T.R."/>
            <person name="Caufield P.W."/>
            <person name="Cui Y."/>
            <person name="Zhang H."/>
            <person name="O'Toole P.W."/>
        </authorList>
    </citation>
    <scope>NUCLEOTIDE SEQUENCE [LARGE SCALE GENOMIC DNA]</scope>
    <source>
        <strain evidence="3 4">DSM 5661</strain>
    </source>
</reference>
<dbReference type="OrthoDB" id="2287060at2"/>
<dbReference type="STRING" id="1423754.FC39_GL000848"/>
<sequence length="124" mass="13666">MCGAFLSGRLKTKIKTISFTWILSSIPLFLMLIFISNWIIFSFLILIFGFLTSLQNILSESMIQITSNDEYLGHVLTTIRTGTSIGGPISSIIGGLLDYSGYEILILICALFVICGGINMLFSK</sequence>
<proteinExistence type="predicted"/>
<dbReference type="InterPro" id="IPR011701">
    <property type="entry name" value="MFS"/>
</dbReference>
<dbReference type="PATRIC" id="fig|1423754.3.peg.870"/>
<feature type="transmembrane region" description="Helical" evidence="2">
    <location>
        <begin position="104"/>
        <end position="122"/>
    </location>
</feature>
<dbReference type="Proteomes" id="UP000051223">
    <property type="component" value="Unassembled WGS sequence"/>
</dbReference>
<dbReference type="GO" id="GO:0022857">
    <property type="term" value="F:transmembrane transporter activity"/>
    <property type="evidence" value="ECO:0007669"/>
    <property type="project" value="InterPro"/>
</dbReference>
<protein>
    <submittedName>
        <fullName evidence="3">Permease</fullName>
    </submittedName>
</protein>
<dbReference type="GO" id="GO:0005886">
    <property type="term" value="C:plasma membrane"/>
    <property type="evidence" value="ECO:0007669"/>
    <property type="project" value="UniProtKB-SubCell"/>
</dbReference>
<dbReference type="Pfam" id="PF07690">
    <property type="entry name" value="MFS_1"/>
    <property type="match status" value="1"/>
</dbReference>
<keyword evidence="4" id="KW-1185">Reference proteome</keyword>
<dbReference type="EMBL" id="AZGI01000028">
    <property type="protein sequence ID" value="KRM40113.1"/>
    <property type="molecule type" value="Genomic_DNA"/>
</dbReference>